<evidence type="ECO:0000256" key="4">
    <source>
        <dbReference type="ARBA" id="ARBA00022989"/>
    </source>
</evidence>
<sequence length="315" mass="34820">MRDWLRRLPPNVQGALWLVSGGFIFTSTGVMIRLLSEQVESVQTAFFRAILSVVMLLPLMMTGKVKPWLSQRIAGHFWRTFMGTTSMVLGFYAISMLPLADATAIAFSQPLFSVVVAAVIAKEKVRWRRWTATVVGFAGVLVMVRPGEGSLQLGALVALANAACVAISILLVKRLSDSESPLMILTQFAIFSTLLLAPPAIWVWRWPDLWGWVLAIGIASTATVGQYFWVQAFKSGEMSAIAPFEYMRLPFAVFMGWLMWNEMPVVWTYVGAAIVIASALYIAHREHVVARERRRAAAVSPPEKPPEKLPSGPAP</sequence>
<feature type="domain" description="EamA" evidence="8">
    <location>
        <begin position="14"/>
        <end position="144"/>
    </location>
</feature>
<feature type="transmembrane region" description="Helical" evidence="7">
    <location>
        <begin position="77"/>
        <end position="97"/>
    </location>
</feature>
<name>A0ABS6IIL6_9HYPH</name>
<feature type="transmembrane region" description="Helical" evidence="7">
    <location>
        <begin position="184"/>
        <end position="204"/>
    </location>
</feature>
<dbReference type="PANTHER" id="PTHR22911">
    <property type="entry name" value="ACYL-MALONYL CONDENSING ENZYME-RELATED"/>
    <property type="match status" value="1"/>
</dbReference>
<evidence type="ECO:0000256" key="2">
    <source>
        <dbReference type="ARBA" id="ARBA00009853"/>
    </source>
</evidence>
<dbReference type="Proteomes" id="UP000727907">
    <property type="component" value="Unassembled WGS sequence"/>
</dbReference>
<evidence type="ECO:0000256" key="1">
    <source>
        <dbReference type="ARBA" id="ARBA00004141"/>
    </source>
</evidence>
<comment type="subcellular location">
    <subcellularLocation>
        <location evidence="1">Membrane</location>
        <topology evidence="1">Multi-pass membrane protein</topology>
    </subcellularLocation>
</comment>
<evidence type="ECO:0000256" key="7">
    <source>
        <dbReference type="SAM" id="Phobius"/>
    </source>
</evidence>
<feature type="transmembrane region" description="Helical" evidence="7">
    <location>
        <begin position="12"/>
        <end position="34"/>
    </location>
</feature>
<evidence type="ECO:0000256" key="6">
    <source>
        <dbReference type="SAM" id="MobiDB-lite"/>
    </source>
</evidence>
<keyword evidence="4 7" id="KW-1133">Transmembrane helix</keyword>
<accession>A0ABS6IIL6</accession>
<evidence type="ECO:0000256" key="5">
    <source>
        <dbReference type="ARBA" id="ARBA00023136"/>
    </source>
</evidence>
<dbReference type="InterPro" id="IPR000620">
    <property type="entry name" value="EamA_dom"/>
</dbReference>
<feature type="transmembrane region" description="Helical" evidence="7">
    <location>
        <begin position="46"/>
        <end position="65"/>
    </location>
</feature>
<evidence type="ECO:0000313" key="10">
    <source>
        <dbReference type="Proteomes" id="UP000727907"/>
    </source>
</evidence>
<evidence type="ECO:0000313" key="9">
    <source>
        <dbReference type="EMBL" id="MBU8874108.1"/>
    </source>
</evidence>
<feature type="transmembrane region" description="Helical" evidence="7">
    <location>
        <begin position="210"/>
        <end position="229"/>
    </location>
</feature>
<keyword evidence="10" id="KW-1185">Reference proteome</keyword>
<keyword evidence="3 7" id="KW-0812">Transmembrane</keyword>
<comment type="caution">
    <text evidence="9">The sequence shown here is derived from an EMBL/GenBank/DDBJ whole genome shotgun (WGS) entry which is preliminary data.</text>
</comment>
<feature type="region of interest" description="Disordered" evidence="6">
    <location>
        <begin position="294"/>
        <end position="315"/>
    </location>
</feature>
<proteinExistence type="inferred from homology"/>
<dbReference type="PANTHER" id="PTHR22911:SF6">
    <property type="entry name" value="SOLUTE CARRIER FAMILY 35 MEMBER G1"/>
    <property type="match status" value="1"/>
</dbReference>
<dbReference type="RefSeq" id="WP_216959067.1">
    <property type="nucleotide sequence ID" value="NZ_JAHOPB010000001.1"/>
</dbReference>
<comment type="similarity">
    <text evidence="2">Belongs to the drug/metabolite transporter (DMT) superfamily. 10 TMS drug/metabolite exporter (DME) (TC 2.A.7.3) family.</text>
</comment>
<gene>
    <name evidence="9" type="ORF">KQ910_10060</name>
</gene>
<protein>
    <submittedName>
        <fullName evidence="9">DMT family transporter</fullName>
    </submittedName>
</protein>
<feature type="transmembrane region" description="Helical" evidence="7">
    <location>
        <begin position="266"/>
        <end position="284"/>
    </location>
</feature>
<evidence type="ECO:0000259" key="8">
    <source>
        <dbReference type="Pfam" id="PF00892"/>
    </source>
</evidence>
<keyword evidence="5 7" id="KW-0472">Membrane</keyword>
<organism evidence="9 10">
    <name type="scientific">Reyranella humidisoli</name>
    <dbReference type="NCBI Taxonomy" id="2849149"/>
    <lineage>
        <taxon>Bacteria</taxon>
        <taxon>Pseudomonadati</taxon>
        <taxon>Pseudomonadota</taxon>
        <taxon>Alphaproteobacteria</taxon>
        <taxon>Hyphomicrobiales</taxon>
        <taxon>Reyranellaceae</taxon>
        <taxon>Reyranella</taxon>
    </lineage>
</organism>
<dbReference type="Pfam" id="PF00892">
    <property type="entry name" value="EamA"/>
    <property type="match status" value="2"/>
</dbReference>
<feature type="transmembrane region" description="Helical" evidence="7">
    <location>
        <begin position="153"/>
        <end position="172"/>
    </location>
</feature>
<feature type="transmembrane region" description="Helical" evidence="7">
    <location>
        <begin position="103"/>
        <end position="121"/>
    </location>
</feature>
<dbReference type="EMBL" id="JAHOPB010000001">
    <property type="protein sequence ID" value="MBU8874108.1"/>
    <property type="molecule type" value="Genomic_DNA"/>
</dbReference>
<evidence type="ECO:0000256" key="3">
    <source>
        <dbReference type="ARBA" id="ARBA00022692"/>
    </source>
</evidence>
<feature type="domain" description="EamA" evidence="8">
    <location>
        <begin position="153"/>
        <end position="282"/>
    </location>
</feature>
<reference evidence="9 10" key="1">
    <citation type="submission" date="2021-06" db="EMBL/GenBank/DDBJ databases">
        <authorList>
            <person name="Lee D.H."/>
        </authorList>
    </citation>
    <scope>NUCLEOTIDE SEQUENCE [LARGE SCALE GENOMIC DNA]</scope>
    <source>
        <strain evidence="9 10">MMS21-HV4-11</strain>
    </source>
</reference>